<gene>
    <name evidence="1" type="ORF">H8S08_03785</name>
</gene>
<accession>A0ABR7CLM5</accession>
<sequence>MSDSKKILMVSDACYPELSPRAFRTTELARELAREGHRVTLLIPNRQVFRDDPLQADGLRVIFADGTVEGRGGSAVARRNKSIRRFIPKFAQRWILYFYCHEFFAKYNPGIFRQLVALDEPFDAVLSISYPAAIHRAVSRAMRRNPNLRHAVTIAEFSDPPFRGDVAPNVFPAYYLILKCWGRRFDYFTIPVEKALGCYTPYKSRERIRIIPQGFDLNAVKRRPYEPNPQPTFAYAGRFYERIRDPRFFFDFLETLDADFRFDLYINCLDPCFAEMIRQAQQRVRGRIVLREALPRERLIERLGAADFLINFDNTTSNATPSKLIDYAMTGRPILSFNDRTFDPDGFRAALRGDYRAQVRGIDLSQYDIRNVAAQFIDLIDAGKQKE</sequence>
<proteinExistence type="predicted"/>
<evidence type="ECO:0008006" key="3">
    <source>
        <dbReference type="Google" id="ProtNLM"/>
    </source>
</evidence>
<organism evidence="1 2">
    <name type="scientific">Alistipes hominis</name>
    <dbReference type="NCBI Taxonomy" id="2763015"/>
    <lineage>
        <taxon>Bacteria</taxon>
        <taxon>Pseudomonadati</taxon>
        <taxon>Bacteroidota</taxon>
        <taxon>Bacteroidia</taxon>
        <taxon>Bacteroidales</taxon>
        <taxon>Rikenellaceae</taxon>
        <taxon>Alistipes</taxon>
    </lineage>
</organism>
<protein>
    <recommendedName>
        <fullName evidence="3">Glycosyltransferase subfamily 4-like N-terminal domain-containing protein</fullName>
    </recommendedName>
</protein>
<reference evidence="1 2" key="1">
    <citation type="submission" date="2020-08" db="EMBL/GenBank/DDBJ databases">
        <title>Genome public.</title>
        <authorList>
            <person name="Liu C."/>
            <person name="Sun Q."/>
        </authorList>
    </citation>
    <scope>NUCLEOTIDE SEQUENCE [LARGE SCALE GENOMIC DNA]</scope>
    <source>
        <strain evidence="1 2">New-7</strain>
    </source>
</reference>
<evidence type="ECO:0000313" key="1">
    <source>
        <dbReference type="EMBL" id="MBC5616140.1"/>
    </source>
</evidence>
<keyword evidence="2" id="KW-1185">Reference proteome</keyword>
<dbReference type="Proteomes" id="UP000636891">
    <property type="component" value="Unassembled WGS sequence"/>
</dbReference>
<comment type="caution">
    <text evidence="1">The sequence shown here is derived from an EMBL/GenBank/DDBJ whole genome shotgun (WGS) entry which is preliminary data.</text>
</comment>
<dbReference type="EMBL" id="JACOOK010000002">
    <property type="protein sequence ID" value="MBC5616140.1"/>
    <property type="molecule type" value="Genomic_DNA"/>
</dbReference>
<dbReference type="SUPFAM" id="SSF53756">
    <property type="entry name" value="UDP-Glycosyltransferase/glycogen phosphorylase"/>
    <property type="match status" value="1"/>
</dbReference>
<dbReference type="RefSeq" id="WP_118655442.1">
    <property type="nucleotide sequence ID" value="NZ_JACOOK010000002.1"/>
</dbReference>
<dbReference type="Gene3D" id="3.40.50.2000">
    <property type="entry name" value="Glycogen Phosphorylase B"/>
    <property type="match status" value="2"/>
</dbReference>
<name>A0ABR7CLM5_9BACT</name>
<evidence type="ECO:0000313" key="2">
    <source>
        <dbReference type="Proteomes" id="UP000636891"/>
    </source>
</evidence>